<reference evidence="3" key="1">
    <citation type="submission" date="2016-06" db="EMBL/GenBank/DDBJ databases">
        <title>Parallel loss of symbiosis genes in relatives of nitrogen-fixing non-legume Parasponia.</title>
        <authorList>
            <person name="Van Velzen R."/>
            <person name="Holmer R."/>
            <person name="Bu F."/>
            <person name="Rutten L."/>
            <person name="Van Zeijl A."/>
            <person name="Liu W."/>
            <person name="Santuari L."/>
            <person name="Cao Q."/>
            <person name="Sharma T."/>
            <person name="Shen D."/>
            <person name="Roswanjaya Y."/>
            <person name="Wardhani T."/>
            <person name="Kalhor M.S."/>
            <person name="Jansen J."/>
            <person name="Van den Hoogen J."/>
            <person name="Gungor B."/>
            <person name="Hartog M."/>
            <person name="Hontelez J."/>
            <person name="Verver J."/>
            <person name="Yang W.-C."/>
            <person name="Schijlen E."/>
            <person name="Repin R."/>
            <person name="Schilthuizen M."/>
            <person name="Schranz E."/>
            <person name="Heidstra R."/>
            <person name="Miyata K."/>
            <person name="Fedorova E."/>
            <person name="Kohlen W."/>
            <person name="Bisseling T."/>
            <person name="Smit S."/>
            <person name="Geurts R."/>
        </authorList>
    </citation>
    <scope>NUCLEOTIDE SEQUENCE [LARGE SCALE GENOMIC DNA]</scope>
    <source>
        <strain evidence="3">cv. RG33-2</strain>
    </source>
</reference>
<name>A0A2P5FZK8_TREOI</name>
<dbReference type="Proteomes" id="UP000237000">
    <property type="component" value="Unassembled WGS sequence"/>
</dbReference>
<dbReference type="InParanoid" id="A0A2P5FZK8"/>
<gene>
    <name evidence="2" type="ORF">TorRG33x02_012990</name>
</gene>
<accession>A0A2P5FZK8</accession>
<proteinExistence type="predicted"/>
<protein>
    <submittedName>
        <fullName evidence="2">Uncharacterized protein</fullName>
    </submittedName>
</protein>
<organism evidence="2 3">
    <name type="scientific">Trema orientale</name>
    <name type="common">Charcoal tree</name>
    <name type="synonym">Celtis orientalis</name>
    <dbReference type="NCBI Taxonomy" id="63057"/>
    <lineage>
        <taxon>Eukaryota</taxon>
        <taxon>Viridiplantae</taxon>
        <taxon>Streptophyta</taxon>
        <taxon>Embryophyta</taxon>
        <taxon>Tracheophyta</taxon>
        <taxon>Spermatophyta</taxon>
        <taxon>Magnoliopsida</taxon>
        <taxon>eudicotyledons</taxon>
        <taxon>Gunneridae</taxon>
        <taxon>Pentapetalae</taxon>
        <taxon>rosids</taxon>
        <taxon>fabids</taxon>
        <taxon>Rosales</taxon>
        <taxon>Cannabaceae</taxon>
        <taxon>Trema</taxon>
    </lineage>
</organism>
<evidence type="ECO:0000313" key="2">
    <source>
        <dbReference type="EMBL" id="POO03238.1"/>
    </source>
</evidence>
<dbReference type="AlphaFoldDB" id="A0A2P5FZK8"/>
<dbReference type="OrthoDB" id="10435981at2759"/>
<evidence type="ECO:0000256" key="1">
    <source>
        <dbReference type="SAM" id="MobiDB-lite"/>
    </source>
</evidence>
<dbReference type="EMBL" id="JXTC01000003">
    <property type="protein sequence ID" value="POO03238.1"/>
    <property type="molecule type" value="Genomic_DNA"/>
</dbReference>
<feature type="region of interest" description="Disordered" evidence="1">
    <location>
        <begin position="1"/>
        <end position="79"/>
    </location>
</feature>
<sequence length="98" mass="10551">MNAKDTNHTTRSNKLVAGSDIPEEPVSISNPAKSKKSQVGGAHSKPFSSPKLTPKKKASAKKKGEAKVKTPRTTAPSSPEIKTLLKKAYNLSFYTENL</sequence>
<comment type="caution">
    <text evidence="2">The sequence shown here is derived from an EMBL/GenBank/DDBJ whole genome shotgun (WGS) entry which is preliminary data.</text>
</comment>
<keyword evidence="3" id="KW-1185">Reference proteome</keyword>
<evidence type="ECO:0000313" key="3">
    <source>
        <dbReference type="Proteomes" id="UP000237000"/>
    </source>
</evidence>